<gene>
    <name evidence="4" type="primary">mqnA</name>
    <name evidence="6" type="ORF">EVJ46_01725</name>
</gene>
<dbReference type="SUPFAM" id="SSF53850">
    <property type="entry name" value="Periplasmic binding protein-like II"/>
    <property type="match status" value="1"/>
</dbReference>
<dbReference type="HAMAP" id="MF_00995">
    <property type="entry name" value="MqnA"/>
    <property type="match status" value="1"/>
</dbReference>
<evidence type="ECO:0000256" key="5">
    <source>
        <dbReference type="SAM" id="Phobius"/>
    </source>
</evidence>
<dbReference type="InterPro" id="IPR003773">
    <property type="entry name" value="Menaquinone_biosynth"/>
</dbReference>
<dbReference type="Gene3D" id="3.40.190.10">
    <property type="entry name" value="Periplasmic binding protein-like II"/>
    <property type="match status" value="2"/>
</dbReference>
<protein>
    <recommendedName>
        <fullName evidence="4">Chorismate dehydratase</fullName>
        <ecNumber evidence="4">4.2.1.151</ecNumber>
    </recommendedName>
    <alternativeName>
        <fullName evidence="4">Menaquinone biosynthetic enzyme MqnA</fullName>
    </alternativeName>
</protein>
<reference evidence="6 7" key="1">
    <citation type="journal article" date="2019" name="ISME J.">
        <title>Insights into ecological role of a new deltaproteobacterial order Candidatus Acidulodesulfobacterales by metagenomics and metatranscriptomics.</title>
        <authorList>
            <person name="Tan S."/>
            <person name="Liu J."/>
            <person name="Fang Y."/>
            <person name="Hedlund B.P."/>
            <person name="Lian Z.H."/>
            <person name="Huang L.Y."/>
            <person name="Li J.T."/>
            <person name="Huang L.N."/>
            <person name="Li W.J."/>
            <person name="Jiang H.C."/>
            <person name="Dong H.L."/>
            <person name="Shu W.S."/>
        </authorList>
    </citation>
    <scope>NUCLEOTIDE SEQUENCE [LARGE SCALE GENOMIC DNA]</scope>
    <source>
        <strain evidence="6">AP2</strain>
    </source>
</reference>
<organism evidence="6 7">
    <name type="scientific">Acididesulfobacter guangdongensis</name>
    <dbReference type="NCBI Taxonomy" id="2597225"/>
    <lineage>
        <taxon>Bacteria</taxon>
        <taxon>Deltaproteobacteria</taxon>
        <taxon>Candidatus Acidulodesulfobacterales</taxon>
        <taxon>Candidatus Acididesulfobacter</taxon>
    </lineage>
</organism>
<comment type="similarity">
    <text evidence="4">Belongs to the MqnA/MqnD family. MqnA subfamily.</text>
</comment>
<dbReference type="GO" id="GO:0009234">
    <property type="term" value="P:menaquinone biosynthetic process"/>
    <property type="evidence" value="ECO:0007669"/>
    <property type="project" value="UniProtKB-UniRule"/>
</dbReference>
<dbReference type="GO" id="GO:0016836">
    <property type="term" value="F:hydro-lyase activity"/>
    <property type="evidence" value="ECO:0007669"/>
    <property type="project" value="UniProtKB-UniRule"/>
</dbReference>
<dbReference type="InterPro" id="IPR030868">
    <property type="entry name" value="MqnA"/>
</dbReference>
<evidence type="ECO:0000256" key="1">
    <source>
        <dbReference type="ARBA" id="ARBA00004863"/>
    </source>
</evidence>
<dbReference type="PANTHER" id="PTHR37690">
    <property type="entry name" value="CHORISMATE DEHYDRATASE"/>
    <property type="match status" value="1"/>
</dbReference>
<dbReference type="CDD" id="cd13634">
    <property type="entry name" value="PBP2_Sco4506"/>
    <property type="match status" value="1"/>
</dbReference>
<comment type="function">
    <text evidence="4">Catalyzes the dehydration of chorismate into 3-[(1-carboxyvinyl)oxy]benzoate, a step in the biosynthesis of menaquinone (MK, vitamin K2).</text>
</comment>
<evidence type="ECO:0000313" key="6">
    <source>
        <dbReference type="EMBL" id="RZD16980.1"/>
    </source>
</evidence>
<accession>A0A519BI91</accession>
<dbReference type="AlphaFoldDB" id="A0A519BI91"/>
<name>A0A519BI91_ACIG2</name>
<dbReference type="PANTHER" id="PTHR37690:SF1">
    <property type="entry name" value="CHORISMATE DEHYDRATASE"/>
    <property type="match status" value="1"/>
</dbReference>
<evidence type="ECO:0000256" key="3">
    <source>
        <dbReference type="ARBA" id="ARBA00023239"/>
    </source>
</evidence>
<dbReference type="EC" id="4.2.1.151" evidence="4"/>
<evidence type="ECO:0000256" key="2">
    <source>
        <dbReference type="ARBA" id="ARBA00022428"/>
    </source>
</evidence>
<dbReference type="Proteomes" id="UP000316562">
    <property type="component" value="Unassembled WGS sequence"/>
</dbReference>
<proteinExistence type="inferred from homology"/>
<evidence type="ECO:0000313" key="7">
    <source>
        <dbReference type="Proteomes" id="UP000316562"/>
    </source>
</evidence>
<sequence>MIRIGEINYLNVYPIFYFLKKEIAENGTKLNFLMFKQGTPAFLNESLKNGVIDLSPSSSFYYIEHYRNSILCKDVSISSKKKVNSIFLFSPKKIEEFSDAETIYITPETLTSANLLKILLAEFYKLDINKINFLIMPSNENIELSEDAELDKSKIYLQIGDKAIKYKKNYENVFGYSYDLAAIWYNFTSLPFVFALFIIRKDSYENNKNEFNIFYEYLIKAKEKAVTHLEEIAQGLLKNNSFKFITYDELIDYWTNCLTFDLGEKELEGFMLYCDLLYKHKIIKNIPALNFMPA</sequence>
<dbReference type="UniPathway" id="UPA00079"/>
<keyword evidence="2 4" id="KW-0474">Menaquinone biosynthesis</keyword>
<keyword evidence="5" id="KW-0472">Membrane</keyword>
<keyword evidence="5" id="KW-0812">Transmembrane</keyword>
<keyword evidence="5" id="KW-1133">Transmembrane helix</keyword>
<dbReference type="Pfam" id="PF02621">
    <property type="entry name" value="VitK2_biosynth"/>
    <property type="match status" value="1"/>
</dbReference>
<comment type="pathway">
    <text evidence="1 4">Quinol/quinone metabolism; menaquinone biosynthesis.</text>
</comment>
<evidence type="ECO:0000256" key="4">
    <source>
        <dbReference type="HAMAP-Rule" id="MF_00995"/>
    </source>
</evidence>
<comment type="caution">
    <text evidence="6">The sequence shown here is derived from an EMBL/GenBank/DDBJ whole genome shotgun (WGS) entry which is preliminary data.</text>
</comment>
<keyword evidence="3 4" id="KW-0456">Lyase</keyword>
<dbReference type="EMBL" id="SGBC01000001">
    <property type="protein sequence ID" value="RZD16980.1"/>
    <property type="molecule type" value="Genomic_DNA"/>
</dbReference>
<comment type="catalytic activity">
    <reaction evidence="4">
        <text>chorismate = 3-[(1-carboxyvinyl)-oxy]benzoate + H2O</text>
        <dbReference type="Rhea" id="RHEA:40051"/>
        <dbReference type="ChEBI" id="CHEBI:15377"/>
        <dbReference type="ChEBI" id="CHEBI:29748"/>
        <dbReference type="ChEBI" id="CHEBI:76981"/>
        <dbReference type="EC" id="4.2.1.151"/>
    </reaction>
</comment>
<feature type="transmembrane region" description="Helical" evidence="5">
    <location>
        <begin position="182"/>
        <end position="199"/>
    </location>
</feature>